<evidence type="ECO:0000256" key="3">
    <source>
        <dbReference type="ARBA" id="ARBA00022553"/>
    </source>
</evidence>
<comment type="catalytic activity">
    <reaction evidence="1">
        <text>ATP + protein L-histidine = ADP + protein N-phospho-L-histidine.</text>
        <dbReference type="EC" id="2.7.13.3"/>
    </reaction>
</comment>
<evidence type="ECO:0000256" key="7">
    <source>
        <dbReference type="ARBA" id="ARBA00022840"/>
    </source>
</evidence>
<organism evidence="11 12">
    <name type="scientific">Ancylobacter vacuolatus</name>
    <dbReference type="NCBI Taxonomy" id="223389"/>
    <lineage>
        <taxon>Bacteria</taxon>
        <taxon>Pseudomonadati</taxon>
        <taxon>Pseudomonadota</taxon>
        <taxon>Alphaproteobacteria</taxon>
        <taxon>Hyphomicrobiales</taxon>
        <taxon>Xanthobacteraceae</taxon>
        <taxon>Ancylobacter</taxon>
    </lineage>
</organism>
<dbReference type="Gene3D" id="3.30.450.20">
    <property type="entry name" value="PAS domain"/>
    <property type="match status" value="1"/>
</dbReference>
<dbReference type="Gene3D" id="1.10.287.130">
    <property type="match status" value="1"/>
</dbReference>
<dbReference type="InterPro" id="IPR035965">
    <property type="entry name" value="PAS-like_dom_sf"/>
</dbReference>
<evidence type="ECO:0000256" key="8">
    <source>
        <dbReference type="ARBA" id="ARBA00023012"/>
    </source>
</evidence>
<dbReference type="SMART" id="SM00387">
    <property type="entry name" value="HATPase_c"/>
    <property type="match status" value="1"/>
</dbReference>
<dbReference type="EMBL" id="JAUSUH010000001">
    <property type="protein sequence ID" value="MDQ0346102.1"/>
    <property type="molecule type" value="Genomic_DNA"/>
</dbReference>
<dbReference type="GO" id="GO:0004673">
    <property type="term" value="F:protein histidine kinase activity"/>
    <property type="evidence" value="ECO:0007669"/>
    <property type="project" value="UniProtKB-EC"/>
</dbReference>
<keyword evidence="12" id="KW-1185">Reference proteome</keyword>
<dbReference type="PROSITE" id="PS50112">
    <property type="entry name" value="PAS"/>
    <property type="match status" value="1"/>
</dbReference>
<feature type="domain" description="PAS" evidence="10">
    <location>
        <begin position="52"/>
        <end position="75"/>
    </location>
</feature>
<accession>A0ABU0DCF3</accession>
<dbReference type="InterPro" id="IPR003661">
    <property type="entry name" value="HisK_dim/P_dom"/>
</dbReference>
<dbReference type="PANTHER" id="PTHR43065">
    <property type="entry name" value="SENSOR HISTIDINE KINASE"/>
    <property type="match status" value="1"/>
</dbReference>
<name>A0ABU0DCF3_9HYPH</name>
<evidence type="ECO:0000256" key="2">
    <source>
        <dbReference type="ARBA" id="ARBA00012438"/>
    </source>
</evidence>
<dbReference type="CDD" id="cd00082">
    <property type="entry name" value="HisKA"/>
    <property type="match status" value="1"/>
</dbReference>
<keyword evidence="7" id="KW-0067">ATP-binding</keyword>
<feature type="domain" description="Histidine kinase" evidence="9">
    <location>
        <begin position="174"/>
        <end position="390"/>
    </location>
</feature>
<evidence type="ECO:0000256" key="5">
    <source>
        <dbReference type="ARBA" id="ARBA00022741"/>
    </source>
</evidence>
<dbReference type="PROSITE" id="PS50109">
    <property type="entry name" value="HIS_KIN"/>
    <property type="match status" value="1"/>
</dbReference>
<dbReference type="SUPFAM" id="SSF55785">
    <property type="entry name" value="PYP-like sensor domain (PAS domain)"/>
    <property type="match status" value="1"/>
</dbReference>
<sequence>MKSSIIFDVDPGDVVRPPKSVSRARTRNLPLGEAVDAVLANFPEGVISFRRGTIRSANSAFSRLFGLTRAQLIGRPVQGILARLDFAPGDIAALLSEAPAQAEDIDLVRTAAGQPPQDLRVRRFTIEGAGAGALRALSFLDETSWRATQRSTEVLVEELLRADRQAALGEMAMALAHEINQPLGAIVNFAGAARRSLTGRAVRAGELDEVLINIGAEAARAGDVVKSLRSFLKGAPQPSTDACLNAAVKVVLGFAEPAMREQSIDFRLHLAPELPPVQGDQIILQQILLNLVTNAIQAMGPQPLGRRHLDIRTTREGASKVRVDVRDTGIGLPAELGERIFEPFITTKVNGSGLGLSIARTLAQRLGGTIEAAAEPGEGSRFTIRLPCRGEDEANDA</sequence>
<dbReference type="Gene3D" id="3.30.565.10">
    <property type="entry name" value="Histidine kinase-like ATPase, C-terminal domain"/>
    <property type="match status" value="1"/>
</dbReference>
<dbReference type="InterPro" id="IPR005467">
    <property type="entry name" value="His_kinase_dom"/>
</dbReference>
<protein>
    <recommendedName>
        <fullName evidence="2">histidine kinase</fullName>
        <ecNumber evidence="2">2.7.13.3</ecNumber>
    </recommendedName>
</protein>
<dbReference type="InterPro" id="IPR036097">
    <property type="entry name" value="HisK_dim/P_sf"/>
</dbReference>
<evidence type="ECO:0000256" key="1">
    <source>
        <dbReference type="ARBA" id="ARBA00000085"/>
    </source>
</evidence>
<reference evidence="11 12" key="1">
    <citation type="submission" date="2023-07" db="EMBL/GenBank/DDBJ databases">
        <title>Genomic Encyclopedia of Type Strains, Phase IV (KMG-IV): sequencing the most valuable type-strain genomes for metagenomic binning, comparative biology and taxonomic classification.</title>
        <authorList>
            <person name="Goeker M."/>
        </authorList>
    </citation>
    <scope>NUCLEOTIDE SEQUENCE [LARGE SCALE GENOMIC DNA]</scope>
    <source>
        <strain evidence="11 12">DSM 1277</strain>
    </source>
</reference>
<evidence type="ECO:0000256" key="4">
    <source>
        <dbReference type="ARBA" id="ARBA00022679"/>
    </source>
</evidence>
<proteinExistence type="predicted"/>
<dbReference type="Pfam" id="PF02518">
    <property type="entry name" value="HATPase_c"/>
    <property type="match status" value="1"/>
</dbReference>
<keyword evidence="5" id="KW-0547">Nucleotide-binding</keyword>
<dbReference type="PANTHER" id="PTHR43065:SF10">
    <property type="entry name" value="PEROXIDE STRESS-ACTIVATED HISTIDINE KINASE MAK3"/>
    <property type="match status" value="1"/>
</dbReference>
<dbReference type="InterPro" id="IPR004358">
    <property type="entry name" value="Sig_transdc_His_kin-like_C"/>
</dbReference>
<dbReference type="Proteomes" id="UP001238467">
    <property type="component" value="Unassembled WGS sequence"/>
</dbReference>
<keyword evidence="6 11" id="KW-0418">Kinase</keyword>
<dbReference type="EC" id="2.7.13.3" evidence="2"/>
<comment type="caution">
    <text evidence="11">The sequence shown here is derived from an EMBL/GenBank/DDBJ whole genome shotgun (WGS) entry which is preliminary data.</text>
</comment>
<dbReference type="InterPro" id="IPR003594">
    <property type="entry name" value="HATPase_dom"/>
</dbReference>
<dbReference type="Pfam" id="PF13188">
    <property type="entry name" value="PAS_8"/>
    <property type="match status" value="1"/>
</dbReference>
<dbReference type="RefSeq" id="WP_307057214.1">
    <property type="nucleotide sequence ID" value="NZ_JAUSUH010000001.1"/>
</dbReference>
<dbReference type="SMART" id="SM00091">
    <property type="entry name" value="PAS"/>
    <property type="match status" value="1"/>
</dbReference>
<evidence type="ECO:0000259" key="10">
    <source>
        <dbReference type="PROSITE" id="PS50112"/>
    </source>
</evidence>
<keyword evidence="3" id="KW-0597">Phosphoprotein</keyword>
<dbReference type="SUPFAM" id="SSF47384">
    <property type="entry name" value="Homodimeric domain of signal transducing histidine kinase"/>
    <property type="match status" value="1"/>
</dbReference>
<dbReference type="PRINTS" id="PR00344">
    <property type="entry name" value="BCTRLSENSOR"/>
</dbReference>
<keyword evidence="8" id="KW-0902">Two-component regulatory system</keyword>
<dbReference type="InterPro" id="IPR000014">
    <property type="entry name" value="PAS"/>
</dbReference>
<dbReference type="CDD" id="cd00130">
    <property type="entry name" value="PAS"/>
    <property type="match status" value="1"/>
</dbReference>
<keyword evidence="4 11" id="KW-0808">Transferase</keyword>
<dbReference type="SMART" id="SM00388">
    <property type="entry name" value="HisKA"/>
    <property type="match status" value="1"/>
</dbReference>
<gene>
    <name evidence="11" type="ORF">J2S76_000503</name>
</gene>
<evidence type="ECO:0000259" key="9">
    <source>
        <dbReference type="PROSITE" id="PS50109"/>
    </source>
</evidence>
<evidence type="ECO:0000313" key="11">
    <source>
        <dbReference type="EMBL" id="MDQ0346102.1"/>
    </source>
</evidence>
<evidence type="ECO:0000256" key="6">
    <source>
        <dbReference type="ARBA" id="ARBA00022777"/>
    </source>
</evidence>
<dbReference type="SUPFAM" id="SSF55874">
    <property type="entry name" value="ATPase domain of HSP90 chaperone/DNA topoisomerase II/histidine kinase"/>
    <property type="match status" value="1"/>
</dbReference>
<dbReference type="InterPro" id="IPR036890">
    <property type="entry name" value="HATPase_C_sf"/>
</dbReference>
<evidence type="ECO:0000313" key="12">
    <source>
        <dbReference type="Proteomes" id="UP001238467"/>
    </source>
</evidence>